<dbReference type="Gene3D" id="2.60.40.1660">
    <property type="entry name" value="Na, k-atpase alpha subunit"/>
    <property type="match status" value="1"/>
</dbReference>
<dbReference type="Proteomes" id="UP000095285">
    <property type="component" value="Unassembled WGS sequence"/>
</dbReference>
<comment type="similarity">
    <text evidence="2">Belongs to the X(+)/potassium ATPases subunit beta family.</text>
</comment>
<dbReference type="GO" id="GO:0036376">
    <property type="term" value="P:sodium ion export across plasma membrane"/>
    <property type="evidence" value="ECO:0007669"/>
    <property type="project" value="TreeGrafter"/>
</dbReference>
<gene>
    <name evidence="8 10" type="ORF">LOAG_17645</name>
</gene>
<keyword evidence="6 7" id="KW-0472">Membrane</keyword>
<dbReference type="OMA" id="MMIPNIR"/>
<accession>A0A1S0UK38</accession>
<reference evidence="10" key="2">
    <citation type="submission" date="2016-11" db="UniProtKB">
        <authorList>
            <consortium name="WormBaseParasite"/>
        </authorList>
    </citation>
    <scope>IDENTIFICATION</scope>
</reference>
<evidence type="ECO:0000256" key="3">
    <source>
        <dbReference type="ARBA" id="ARBA00022692"/>
    </source>
</evidence>
<reference evidence="8 9" key="1">
    <citation type="submission" date="2012-04" db="EMBL/GenBank/DDBJ databases">
        <title>The Genome Sequence of Loa loa.</title>
        <authorList>
            <consortium name="The Broad Institute Genome Sequencing Platform"/>
            <consortium name="Broad Institute Genome Sequencing Center for Infectious Disease"/>
            <person name="Nutman T.B."/>
            <person name="Fink D.L."/>
            <person name="Russ C."/>
            <person name="Young S."/>
            <person name="Zeng Q."/>
            <person name="Gargeya S."/>
            <person name="Alvarado L."/>
            <person name="Berlin A."/>
            <person name="Chapman S.B."/>
            <person name="Chen Z."/>
            <person name="Freedman E."/>
            <person name="Gellesch M."/>
            <person name="Goldberg J."/>
            <person name="Griggs A."/>
            <person name="Gujja S."/>
            <person name="Heilman E.R."/>
            <person name="Heiman D."/>
            <person name="Howarth C."/>
            <person name="Mehta T."/>
            <person name="Neiman D."/>
            <person name="Pearson M."/>
            <person name="Roberts A."/>
            <person name="Saif S."/>
            <person name="Shea T."/>
            <person name="Shenoy N."/>
            <person name="Sisk P."/>
            <person name="Stolte C."/>
            <person name="Sykes S."/>
            <person name="White J."/>
            <person name="Yandava C."/>
            <person name="Haas B."/>
            <person name="Henn M.R."/>
            <person name="Nusbaum C."/>
            <person name="Birren B."/>
        </authorList>
    </citation>
    <scope>NUCLEOTIDE SEQUENCE [LARGE SCALE GENOMIC DNA]</scope>
</reference>
<evidence type="ECO:0000256" key="4">
    <source>
        <dbReference type="ARBA" id="ARBA00022968"/>
    </source>
</evidence>
<evidence type="ECO:0000313" key="8">
    <source>
        <dbReference type="EMBL" id="EJD75154.1"/>
    </source>
</evidence>
<evidence type="ECO:0000256" key="6">
    <source>
        <dbReference type="ARBA" id="ARBA00023136"/>
    </source>
</evidence>
<dbReference type="eggNOG" id="ENOG502T2B1">
    <property type="taxonomic scope" value="Eukaryota"/>
</dbReference>
<evidence type="ECO:0000313" key="10">
    <source>
        <dbReference type="WBParaSite" id="EN70_8995"/>
    </source>
</evidence>
<dbReference type="PANTHER" id="PTHR11523:SF28">
    <property type="entry name" value="NA_K-ATPASE BETA SUBUNIT ISOFORM 4-RELATED"/>
    <property type="match status" value="1"/>
</dbReference>
<name>A0A1I7W2Q1_LOALO</name>
<dbReference type="GO" id="GO:0006883">
    <property type="term" value="P:intracellular sodium ion homeostasis"/>
    <property type="evidence" value="ECO:0007669"/>
    <property type="project" value="TreeGrafter"/>
</dbReference>
<keyword evidence="3 7" id="KW-0812">Transmembrane</keyword>
<evidence type="ECO:0000256" key="2">
    <source>
        <dbReference type="ARBA" id="ARBA00005876"/>
    </source>
</evidence>
<organism evidence="9 10">
    <name type="scientific">Loa loa</name>
    <name type="common">Eye worm</name>
    <name type="synonym">Filaria loa</name>
    <dbReference type="NCBI Taxonomy" id="7209"/>
    <lineage>
        <taxon>Eukaryota</taxon>
        <taxon>Metazoa</taxon>
        <taxon>Ecdysozoa</taxon>
        <taxon>Nematoda</taxon>
        <taxon>Chromadorea</taxon>
        <taxon>Rhabditida</taxon>
        <taxon>Spirurina</taxon>
        <taxon>Spiruromorpha</taxon>
        <taxon>Filarioidea</taxon>
        <taxon>Onchocercidae</taxon>
        <taxon>Loa</taxon>
    </lineage>
</organism>
<dbReference type="EMBL" id="JH712172">
    <property type="protein sequence ID" value="EJD75154.1"/>
    <property type="molecule type" value="Genomic_DNA"/>
</dbReference>
<accession>A0A1I7W2Q1</accession>
<dbReference type="RefSeq" id="XP_020306033.1">
    <property type="nucleotide sequence ID" value="XM_020450307.1"/>
</dbReference>
<dbReference type="InterPro" id="IPR000402">
    <property type="entry name" value="Na/K_ATPase_sub_beta"/>
</dbReference>
<dbReference type="GO" id="GO:0030007">
    <property type="term" value="P:intracellular potassium ion homeostasis"/>
    <property type="evidence" value="ECO:0007669"/>
    <property type="project" value="TreeGrafter"/>
</dbReference>
<dbReference type="PANTHER" id="PTHR11523">
    <property type="entry name" value="SODIUM/POTASSIUM-DEPENDENT ATPASE BETA SUBUNIT"/>
    <property type="match status" value="1"/>
</dbReference>
<comment type="subcellular location">
    <subcellularLocation>
        <location evidence="1">Membrane</location>
        <topology evidence="1">Single-pass type II membrane protein</topology>
    </subcellularLocation>
</comment>
<dbReference type="GO" id="GO:1990573">
    <property type="term" value="P:potassium ion import across plasma membrane"/>
    <property type="evidence" value="ECO:0007669"/>
    <property type="project" value="TreeGrafter"/>
</dbReference>
<evidence type="ECO:0000313" key="9">
    <source>
        <dbReference type="Proteomes" id="UP000095285"/>
    </source>
</evidence>
<evidence type="ECO:0000256" key="5">
    <source>
        <dbReference type="ARBA" id="ARBA00022989"/>
    </source>
</evidence>
<sequence>MTTTARYECISNQDSLAMNDQTSVYNAEQIDDTALITIHNDNFDHILMDDITWQNIFQDVRYSQRQQRFCTGIITSMVCIMLILLVSLFSGFGKVIFDVIAYQEKSRHGLMMIPNIRKRSLNVFYFNVQNGTSNEEYVKEIDDYLEKYTKKQEMIREFLKICTIQERNDKSHWCAFDIQQQFHSDCTKITNYGYNSGNPCILFIFDNRLGWKPNMKSEMDYLPFFCRMQYQYSTNIYTNITYYPSLPTPMRSGGFQMNLIPNQKITDDNGNEVIGEDGNILYTLPPLVMAKMTFRNALKRNEDGDLGPFTMDCRIKDNVAGYQFDNIENFNGQTAISFDFIPQFS</sequence>
<dbReference type="GO" id="GO:0005890">
    <property type="term" value="C:sodium:potassium-exchanging ATPase complex"/>
    <property type="evidence" value="ECO:0007669"/>
    <property type="project" value="InterPro"/>
</dbReference>
<dbReference type="Pfam" id="PF00287">
    <property type="entry name" value="Na_K-ATPase"/>
    <property type="match status" value="1"/>
</dbReference>
<dbReference type="CTD" id="9943059"/>
<dbReference type="GO" id="GO:0001671">
    <property type="term" value="F:ATPase activator activity"/>
    <property type="evidence" value="ECO:0007669"/>
    <property type="project" value="TreeGrafter"/>
</dbReference>
<dbReference type="GeneID" id="9943059"/>
<evidence type="ECO:0000256" key="1">
    <source>
        <dbReference type="ARBA" id="ARBA00004606"/>
    </source>
</evidence>
<feature type="transmembrane region" description="Helical" evidence="7">
    <location>
        <begin position="69"/>
        <end position="92"/>
    </location>
</feature>
<dbReference type="STRING" id="7209.A0A1I7W2Q1"/>
<keyword evidence="9" id="KW-1185">Reference proteome</keyword>
<keyword evidence="4" id="KW-0735">Signal-anchor</keyword>
<protein>
    <submittedName>
        <fullName evidence="10">Sodium/potassium-transporting ATPase subunit beta</fullName>
    </submittedName>
</protein>
<proteinExistence type="inferred from homology"/>
<evidence type="ECO:0000256" key="7">
    <source>
        <dbReference type="SAM" id="Phobius"/>
    </source>
</evidence>
<dbReference type="WBParaSite" id="EN70_8995">
    <property type="protein sequence ID" value="EN70_8995"/>
    <property type="gene ID" value="EN70_8995"/>
</dbReference>
<dbReference type="AlphaFoldDB" id="A0A1I7W2Q1"/>
<dbReference type="InterPro" id="IPR038702">
    <property type="entry name" value="Na/K_ATPase_sub_beta_sf"/>
</dbReference>
<dbReference type="OrthoDB" id="5912413at2759"/>
<dbReference type="KEGG" id="loa:LOAG_17645"/>
<keyword evidence="5 7" id="KW-1133">Transmembrane helix</keyword>